<dbReference type="AlphaFoldDB" id="A0A6L2N9D9"/>
<feature type="region of interest" description="Disordered" evidence="1">
    <location>
        <begin position="39"/>
        <end position="70"/>
    </location>
</feature>
<evidence type="ECO:0000256" key="1">
    <source>
        <dbReference type="SAM" id="MobiDB-lite"/>
    </source>
</evidence>
<evidence type="ECO:0000313" key="2">
    <source>
        <dbReference type="EMBL" id="GEU81225.1"/>
    </source>
</evidence>
<feature type="compositionally biased region" description="Polar residues" evidence="1">
    <location>
        <begin position="498"/>
        <end position="507"/>
    </location>
</feature>
<comment type="caution">
    <text evidence="2">The sequence shown here is derived from an EMBL/GenBank/DDBJ whole genome shotgun (WGS) entry which is preliminary data.</text>
</comment>
<feature type="compositionally biased region" description="Polar residues" evidence="1">
    <location>
        <begin position="58"/>
        <end position="70"/>
    </location>
</feature>
<feature type="region of interest" description="Disordered" evidence="1">
    <location>
        <begin position="336"/>
        <end position="526"/>
    </location>
</feature>
<feature type="compositionally biased region" description="Basic residues" evidence="1">
    <location>
        <begin position="510"/>
        <end position="526"/>
    </location>
</feature>
<proteinExistence type="predicted"/>
<accession>A0A6L2N9D9</accession>
<sequence length="613" mass="69701">MRDNPQLQHDDLPIWLALKYKFERLYVATTPCRSFAICPRDQDDPHDDAHPEEENSAKSEQGSSTLGNQEQVDDFDFCTDSYATDDDEISYEKVSLKLVDEMSHIVDEAKLRKVIDEILRHRCTSRDEHQYHIDQMQNFLKNDIVWESMKDIIVTSHPHMLIPVVQSCQRDPKAPALSLELGHEHKFITEIVARRANGSIVSIAELDYKNLNKNYIEDMYLLIVNHKVDNYDEKEYMISILVWKAINRRLEYNNGQYADLPQTEAVKAELVKLSLAENLINKTSMLKTWLWKKYVGYPRFISCVLERLSNTEYAQDTTLSVVNHQASVPLTPSLEKVRKKKKTRTVTKPTPTSQGPEASRVPFKANVRIPNIQREIKKPDVKGFPSTSPKDGTRKLNLLPEGTTINPKDSKGHIQLADTRLQFTSDEGIRSSNPLHEGKPTDAKEPEGNVQPTSMGSPATHPAKGISKSQPLPEWTLTDPKDSGSNIQLTNRGLPFTTGPNQSGADTKNQKKKRSSKKKSFRRKNLRKKKKIWNWTLGKKSDAGQIILLWTFGENDLTIKNEPKLTFSYEEADPLNPPPPAFDSESEDVVKVEDMIEPEDETVPNSVHVGARS</sequence>
<name>A0A6L2N9D9_TANCI</name>
<gene>
    <name evidence="2" type="ORF">Tci_053203</name>
</gene>
<feature type="region of interest" description="Disordered" evidence="1">
    <location>
        <begin position="569"/>
        <end position="588"/>
    </location>
</feature>
<feature type="compositionally biased region" description="Basic and acidic residues" evidence="1">
    <location>
        <begin position="40"/>
        <end position="57"/>
    </location>
</feature>
<reference evidence="2" key="1">
    <citation type="journal article" date="2019" name="Sci. Rep.">
        <title>Draft genome of Tanacetum cinerariifolium, the natural source of mosquito coil.</title>
        <authorList>
            <person name="Yamashiro T."/>
            <person name="Shiraishi A."/>
            <person name="Satake H."/>
            <person name="Nakayama K."/>
        </authorList>
    </citation>
    <scope>NUCLEOTIDE SEQUENCE</scope>
</reference>
<feature type="compositionally biased region" description="Polar residues" evidence="1">
    <location>
        <begin position="421"/>
        <end position="434"/>
    </location>
</feature>
<protein>
    <submittedName>
        <fullName evidence="2">Uncharacterized protein</fullName>
    </submittedName>
</protein>
<dbReference type="EMBL" id="BKCJ010008237">
    <property type="protein sequence ID" value="GEU81225.1"/>
    <property type="molecule type" value="Genomic_DNA"/>
</dbReference>
<organism evidence="2">
    <name type="scientific">Tanacetum cinerariifolium</name>
    <name type="common">Dalmatian daisy</name>
    <name type="synonym">Chrysanthemum cinerariifolium</name>
    <dbReference type="NCBI Taxonomy" id="118510"/>
    <lineage>
        <taxon>Eukaryota</taxon>
        <taxon>Viridiplantae</taxon>
        <taxon>Streptophyta</taxon>
        <taxon>Embryophyta</taxon>
        <taxon>Tracheophyta</taxon>
        <taxon>Spermatophyta</taxon>
        <taxon>Magnoliopsida</taxon>
        <taxon>eudicotyledons</taxon>
        <taxon>Gunneridae</taxon>
        <taxon>Pentapetalae</taxon>
        <taxon>asterids</taxon>
        <taxon>campanulids</taxon>
        <taxon>Asterales</taxon>
        <taxon>Asteraceae</taxon>
        <taxon>Asteroideae</taxon>
        <taxon>Anthemideae</taxon>
        <taxon>Anthemidinae</taxon>
        <taxon>Tanacetum</taxon>
    </lineage>
</organism>
<feature type="compositionally biased region" description="Basic and acidic residues" evidence="1">
    <location>
        <begin position="436"/>
        <end position="447"/>
    </location>
</feature>